<dbReference type="CDD" id="cd18179">
    <property type="entry name" value="ATP-synt_Vo_Ao_c_NTPK_rpt1"/>
    <property type="match status" value="1"/>
</dbReference>
<dbReference type="SUPFAM" id="SSF81333">
    <property type="entry name" value="F1F0 ATP synthase subunit C"/>
    <property type="match status" value="2"/>
</dbReference>
<protein>
    <submittedName>
        <fullName evidence="7">V-type ATP synthase subunit K</fullName>
    </submittedName>
</protein>
<evidence type="ECO:0000256" key="4">
    <source>
        <dbReference type="ARBA" id="ARBA00023136"/>
    </source>
</evidence>
<evidence type="ECO:0000313" key="8">
    <source>
        <dbReference type="Proteomes" id="UP000886852"/>
    </source>
</evidence>
<comment type="subcellular location">
    <subcellularLocation>
        <location evidence="1">Membrane</location>
        <topology evidence="1">Multi-pass membrane protein</topology>
    </subcellularLocation>
</comment>
<evidence type="ECO:0000256" key="2">
    <source>
        <dbReference type="ARBA" id="ARBA00022692"/>
    </source>
</evidence>
<name>A0A9D1MWZ4_9BACT</name>
<feature type="transmembrane region" description="Helical" evidence="5">
    <location>
        <begin position="137"/>
        <end position="158"/>
    </location>
</feature>
<keyword evidence="4 5" id="KW-0472">Membrane</keyword>
<keyword evidence="2 5" id="KW-0812">Transmembrane</keyword>
<evidence type="ECO:0000256" key="3">
    <source>
        <dbReference type="ARBA" id="ARBA00022989"/>
    </source>
</evidence>
<comment type="caution">
    <text evidence="7">The sequence shown here is derived from an EMBL/GenBank/DDBJ whole genome shotgun (WGS) entry which is preliminary data.</text>
</comment>
<dbReference type="AlphaFoldDB" id="A0A9D1MWZ4"/>
<reference evidence="7" key="2">
    <citation type="journal article" date="2021" name="PeerJ">
        <title>Extensive microbial diversity within the chicken gut microbiome revealed by metagenomics and culture.</title>
        <authorList>
            <person name="Gilroy R."/>
            <person name="Ravi A."/>
            <person name="Getino M."/>
            <person name="Pursley I."/>
            <person name="Horton D.L."/>
            <person name="Alikhan N.F."/>
            <person name="Baker D."/>
            <person name="Gharbi K."/>
            <person name="Hall N."/>
            <person name="Watson M."/>
            <person name="Adriaenssens E.M."/>
            <person name="Foster-Nyarko E."/>
            <person name="Jarju S."/>
            <person name="Secka A."/>
            <person name="Antonio M."/>
            <person name="Oren A."/>
            <person name="Chaudhuri R.R."/>
            <person name="La Ragione R."/>
            <person name="Hildebrand F."/>
            <person name="Pallen M.J."/>
        </authorList>
    </citation>
    <scope>NUCLEOTIDE SEQUENCE</scope>
    <source>
        <strain evidence="7">ChiHjej12B11-7776</strain>
    </source>
</reference>
<feature type="domain" description="V-ATPase proteolipid subunit C-like" evidence="6">
    <location>
        <begin position="98"/>
        <end position="157"/>
    </location>
</feature>
<dbReference type="NCBIfam" id="NF005124">
    <property type="entry name" value="PRK06558.1"/>
    <property type="match status" value="1"/>
</dbReference>
<evidence type="ECO:0000256" key="1">
    <source>
        <dbReference type="ARBA" id="ARBA00004141"/>
    </source>
</evidence>
<reference evidence="7" key="1">
    <citation type="submission" date="2020-10" db="EMBL/GenBank/DDBJ databases">
        <authorList>
            <person name="Gilroy R."/>
        </authorList>
    </citation>
    <scope>NUCLEOTIDE SEQUENCE</scope>
    <source>
        <strain evidence="7">ChiHjej12B11-7776</strain>
    </source>
</reference>
<evidence type="ECO:0000256" key="5">
    <source>
        <dbReference type="SAM" id="Phobius"/>
    </source>
</evidence>
<gene>
    <name evidence="7" type="ORF">IAC72_01360</name>
</gene>
<dbReference type="GO" id="GO:0033177">
    <property type="term" value="C:proton-transporting two-sector ATPase complex, proton-transporting domain"/>
    <property type="evidence" value="ECO:0007669"/>
    <property type="project" value="InterPro"/>
</dbReference>
<feature type="transmembrane region" description="Helical" evidence="5">
    <location>
        <begin position="6"/>
        <end position="26"/>
    </location>
</feature>
<dbReference type="Gene3D" id="1.20.120.610">
    <property type="entry name" value="lithium bound rotor ring of v- atpase"/>
    <property type="match status" value="1"/>
</dbReference>
<dbReference type="InterPro" id="IPR002379">
    <property type="entry name" value="ATPase_proteolipid_c-like_dom"/>
</dbReference>
<dbReference type="InterPro" id="IPR035921">
    <property type="entry name" value="F/V-ATP_Csub_sf"/>
</dbReference>
<feature type="domain" description="V-ATPase proteolipid subunit C-like" evidence="6">
    <location>
        <begin position="9"/>
        <end position="67"/>
    </location>
</feature>
<dbReference type="CDD" id="cd18180">
    <property type="entry name" value="ATP-synt_Vo_Ao_c_NTPK_rpt2"/>
    <property type="match status" value="1"/>
</dbReference>
<dbReference type="EMBL" id="DVOC01000025">
    <property type="protein sequence ID" value="HIU90650.1"/>
    <property type="molecule type" value="Genomic_DNA"/>
</dbReference>
<organism evidence="7 8">
    <name type="scientific">Candidatus Fimimonas merdipullorum</name>
    <dbReference type="NCBI Taxonomy" id="2840822"/>
    <lineage>
        <taxon>Bacteria</taxon>
        <taxon>Pseudomonadati</taxon>
        <taxon>Myxococcota</taxon>
        <taxon>Myxococcia</taxon>
        <taxon>Myxococcales</taxon>
        <taxon>Cystobacterineae</taxon>
        <taxon>Myxococcaceae</taxon>
        <taxon>Myxococcaceae incertae sedis</taxon>
        <taxon>Candidatus Fimimonas</taxon>
    </lineage>
</organism>
<dbReference type="Proteomes" id="UP000886852">
    <property type="component" value="Unassembled WGS sequence"/>
</dbReference>
<feature type="transmembrane region" description="Helical" evidence="5">
    <location>
        <begin position="97"/>
        <end position="116"/>
    </location>
</feature>
<feature type="transmembrane region" description="Helical" evidence="5">
    <location>
        <begin position="47"/>
        <end position="72"/>
    </location>
</feature>
<proteinExistence type="predicted"/>
<dbReference type="Pfam" id="PF00137">
    <property type="entry name" value="ATP-synt_C"/>
    <property type="match status" value="2"/>
</dbReference>
<dbReference type="GO" id="GO:0015078">
    <property type="term" value="F:proton transmembrane transporter activity"/>
    <property type="evidence" value="ECO:0007669"/>
    <property type="project" value="InterPro"/>
</dbReference>
<accession>A0A9D1MWZ4</accession>
<evidence type="ECO:0000313" key="7">
    <source>
        <dbReference type="EMBL" id="HIU90650.1"/>
    </source>
</evidence>
<keyword evidence="3 5" id="KW-1133">Transmembrane helix</keyword>
<sequence>MTGLTIGIMGLALCALICGVGSGLGLRATGNASAGVMAEDPNKFSKIIVLALLPATQGIYGFVIAILGASYLPTVANLEAAGVTATAAQITSQGWNVFWACVPMMLGGGISAYLQGLTSASSIIAVGKKGEISSKTLIFPAMIEFYALLGLVVSIMMFNNVPVSAVGDIVIDAAQTVTAAVGF</sequence>
<evidence type="ECO:0000259" key="6">
    <source>
        <dbReference type="Pfam" id="PF00137"/>
    </source>
</evidence>